<sequence>MATILPPAGLMEVVFSFDTTGSMASYLEEVRGRLQDMVQRLQADIPGIRIAIFAHGDYCDAHNYVTKYVDFTDSVADLCEFVKNVGSTGGGDSDECYELVLHEVRTKLSWTPGSQRLLVLIGDANPHEPNYPQNTMKLDWRVEADKLMERAVHIYGVHCGSCSNGDFYKTIAEETCGRYLKLNELQNIFDLIMAVCYREKGEDFLSMYEKEVRDRCAREGMHKDLDTMFGMLRKASSTESHATVILPTAKKFAPKKLSKPAMLKKGGLKKYTVKTKDTSSSKLGKRIKGKKLIKESHKTDPHLKRENVPETNFMLRDLNWSPWQVAIVPDAPECSASRWRKRCGDGSGYIRRELFGGKMNVTAFYEVAVQMKFRAKKFVVFSKFVKSCRNWERKLVGKPDIKAQIDDVIKRNCKVYIRRVVLKRRQNQKKIILDIQNYDYAWCKIPGRRLGHRMVTKANVRISDDALLYSA</sequence>
<dbReference type="InterPro" id="IPR002035">
    <property type="entry name" value="VWF_A"/>
</dbReference>
<comment type="caution">
    <text evidence="2">The sequence shown here is derived from an EMBL/GenBank/DDBJ whole genome shotgun (WGS) entry which is preliminary data.</text>
</comment>
<gene>
    <name evidence="2" type="ORF">CHS0354_038447</name>
</gene>
<dbReference type="Gene3D" id="3.40.50.410">
    <property type="entry name" value="von Willebrand factor, type A domain"/>
    <property type="match status" value="1"/>
</dbReference>
<dbReference type="EMBL" id="JAEAOA010002240">
    <property type="protein sequence ID" value="KAK3585911.1"/>
    <property type="molecule type" value="Genomic_DNA"/>
</dbReference>
<reference evidence="2" key="2">
    <citation type="journal article" date="2021" name="Genome Biol. Evol.">
        <title>Developing a high-quality reference genome for a parasitic bivalve with doubly uniparental inheritance (Bivalvia: Unionida).</title>
        <authorList>
            <person name="Smith C.H."/>
        </authorList>
    </citation>
    <scope>NUCLEOTIDE SEQUENCE</scope>
    <source>
        <strain evidence="2">CHS0354</strain>
        <tissue evidence="2">Mantle</tissue>
    </source>
</reference>
<organism evidence="2 3">
    <name type="scientific">Potamilus streckersoni</name>
    <dbReference type="NCBI Taxonomy" id="2493646"/>
    <lineage>
        <taxon>Eukaryota</taxon>
        <taxon>Metazoa</taxon>
        <taxon>Spiralia</taxon>
        <taxon>Lophotrochozoa</taxon>
        <taxon>Mollusca</taxon>
        <taxon>Bivalvia</taxon>
        <taxon>Autobranchia</taxon>
        <taxon>Heteroconchia</taxon>
        <taxon>Palaeoheterodonta</taxon>
        <taxon>Unionida</taxon>
        <taxon>Unionoidea</taxon>
        <taxon>Unionidae</taxon>
        <taxon>Ambleminae</taxon>
        <taxon>Lampsilini</taxon>
        <taxon>Potamilus</taxon>
    </lineage>
</organism>
<dbReference type="Pfam" id="PF00092">
    <property type="entry name" value="VWA"/>
    <property type="match status" value="1"/>
</dbReference>
<dbReference type="CDD" id="cd00198">
    <property type="entry name" value="vWFA"/>
    <property type="match status" value="1"/>
</dbReference>
<evidence type="ECO:0000259" key="1">
    <source>
        <dbReference type="PROSITE" id="PS50234"/>
    </source>
</evidence>
<feature type="domain" description="VWFA" evidence="1">
    <location>
        <begin position="12"/>
        <end position="195"/>
    </location>
</feature>
<dbReference type="SUPFAM" id="SSF53300">
    <property type="entry name" value="vWA-like"/>
    <property type="match status" value="1"/>
</dbReference>
<dbReference type="AlphaFoldDB" id="A0AAE0S5X6"/>
<reference evidence="2" key="1">
    <citation type="journal article" date="2021" name="Genome Biol. Evol.">
        <title>A High-Quality Reference Genome for a Parasitic Bivalve with Doubly Uniparental Inheritance (Bivalvia: Unionida).</title>
        <authorList>
            <person name="Smith C.H."/>
        </authorList>
    </citation>
    <scope>NUCLEOTIDE SEQUENCE</scope>
    <source>
        <strain evidence="2">CHS0354</strain>
    </source>
</reference>
<evidence type="ECO:0000313" key="2">
    <source>
        <dbReference type="EMBL" id="KAK3585911.1"/>
    </source>
</evidence>
<name>A0AAE0S5X6_9BIVA</name>
<dbReference type="PANTHER" id="PTHR47824:SF3">
    <property type="entry name" value="UBIQUITIN-LIKE DOMAIN-CONTAINING PROTEIN"/>
    <property type="match status" value="1"/>
</dbReference>
<dbReference type="PANTHER" id="PTHR47824">
    <property type="entry name" value="UBIQUITIN-LIKE DOMAIN-CONTAINING PROTEIN"/>
    <property type="match status" value="1"/>
</dbReference>
<proteinExistence type="predicted"/>
<protein>
    <recommendedName>
        <fullName evidence="1">VWFA domain-containing protein</fullName>
    </recommendedName>
</protein>
<dbReference type="PROSITE" id="PS50234">
    <property type="entry name" value="VWFA"/>
    <property type="match status" value="1"/>
</dbReference>
<accession>A0AAE0S5X6</accession>
<dbReference type="Proteomes" id="UP001195483">
    <property type="component" value="Unassembled WGS sequence"/>
</dbReference>
<dbReference type="InterPro" id="IPR036465">
    <property type="entry name" value="vWFA_dom_sf"/>
</dbReference>
<reference evidence="2" key="3">
    <citation type="submission" date="2023-05" db="EMBL/GenBank/DDBJ databases">
        <authorList>
            <person name="Smith C.H."/>
        </authorList>
    </citation>
    <scope>NUCLEOTIDE SEQUENCE</scope>
    <source>
        <strain evidence="2">CHS0354</strain>
        <tissue evidence="2">Mantle</tissue>
    </source>
</reference>
<keyword evidence="3" id="KW-1185">Reference proteome</keyword>
<evidence type="ECO:0000313" key="3">
    <source>
        <dbReference type="Proteomes" id="UP001195483"/>
    </source>
</evidence>